<dbReference type="Proteomes" id="UP001157502">
    <property type="component" value="Chromosome 31"/>
</dbReference>
<evidence type="ECO:0000313" key="1">
    <source>
        <dbReference type="EMBL" id="KAJ7988555.1"/>
    </source>
</evidence>
<dbReference type="EMBL" id="CM055758">
    <property type="protein sequence ID" value="KAJ7988555.1"/>
    <property type="molecule type" value="Genomic_DNA"/>
</dbReference>
<gene>
    <name evidence="1" type="ORF">DPEC_G00324780</name>
</gene>
<comment type="caution">
    <text evidence="1">The sequence shown here is derived from an EMBL/GenBank/DDBJ whole genome shotgun (WGS) entry which is preliminary data.</text>
</comment>
<organism evidence="1 2">
    <name type="scientific">Dallia pectoralis</name>
    <name type="common">Alaska blackfish</name>
    <dbReference type="NCBI Taxonomy" id="75939"/>
    <lineage>
        <taxon>Eukaryota</taxon>
        <taxon>Metazoa</taxon>
        <taxon>Chordata</taxon>
        <taxon>Craniata</taxon>
        <taxon>Vertebrata</taxon>
        <taxon>Euteleostomi</taxon>
        <taxon>Actinopterygii</taxon>
        <taxon>Neopterygii</taxon>
        <taxon>Teleostei</taxon>
        <taxon>Protacanthopterygii</taxon>
        <taxon>Esociformes</taxon>
        <taxon>Umbridae</taxon>
        <taxon>Dallia</taxon>
    </lineage>
</organism>
<protein>
    <submittedName>
        <fullName evidence="1">Uncharacterized protein</fullName>
    </submittedName>
</protein>
<name>A0ACC2FB00_DALPE</name>
<keyword evidence="2" id="KW-1185">Reference proteome</keyword>
<evidence type="ECO:0000313" key="2">
    <source>
        <dbReference type="Proteomes" id="UP001157502"/>
    </source>
</evidence>
<accession>A0ACC2FB00</accession>
<proteinExistence type="predicted"/>
<reference evidence="1" key="1">
    <citation type="submission" date="2021-05" db="EMBL/GenBank/DDBJ databases">
        <authorList>
            <person name="Pan Q."/>
            <person name="Jouanno E."/>
            <person name="Zahm M."/>
            <person name="Klopp C."/>
            <person name="Cabau C."/>
            <person name="Louis A."/>
            <person name="Berthelot C."/>
            <person name="Parey E."/>
            <person name="Roest Crollius H."/>
            <person name="Montfort J."/>
            <person name="Robinson-Rechavi M."/>
            <person name="Bouchez O."/>
            <person name="Lampietro C."/>
            <person name="Lopez Roques C."/>
            <person name="Donnadieu C."/>
            <person name="Postlethwait J."/>
            <person name="Bobe J."/>
            <person name="Dillon D."/>
            <person name="Chandos A."/>
            <person name="von Hippel F."/>
            <person name="Guiguen Y."/>
        </authorList>
    </citation>
    <scope>NUCLEOTIDE SEQUENCE</scope>
    <source>
        <strain evidence="1">YG-Jan2019</strain>
    </source>
</reference>
<sequence>MAVIRVVAQNSSPSVWSLWVGIPHPTKEINLAGENSLKCHEHMIAALGVAMNQVLAVQRLEKRLPEPTAAATVPLPESPPSVAQVVKLQLPRP</sequence>